<keyword evidence="4" id="KW-0449">Lipoprotein</keyword>
<dbReference type="NCBIfam" id="TIGR01533">
    <property type="entry name" value="lipo_e_P4"/>
    <property type="match status" value="1"/>
</dbReference>
<gene>
    <name evidence="4" type="ORF">SAMN05216522_101376</name>
</gene>
<evidence type="ECO:0000256" key="1">
    <source>
        <dbReference type="ARBA" id="ARBA00022723"/>
    </source>
</evidence>
<dbReference type="InterPro" id="IPR006423">
    <property type="entry name" value="Lipo_e_P4"/>
</dbReference>
<name>A0A1H9DQN3_9GAMM</name>
<dbReference type="Gene3D" id="3.40.50.1000">
    <property type="entry name" value="HAD superfamily/HAD-like"/>
    <property type="match status" value="1"/>
</dbReference>
<organism evidence="4 5">
    <name type="scientific">Rosenbergiella nectarea</name>
    <dbReference type="NCBI Taxonomy" id="988801"/>
    <lineage>
        <taxon>Bacteria</taxon>
        <taxon>Pseudomonadati</taxon>
        <taxon>Pseudomonadota</taxon>
        <taxon>Gammaproteobacteria</taxon>
        <taxon>Enterobacterales</taxon>
        <taxon>Erwiniaceae</taxon>
        <taxon>Rosenbergiella</taxon>
    </lineage>
</organism>
<dbReference type="Pfam" id="PF03767">
    <property type="entry name" value="Acid_phosphat_B"/>
    <property type="match status" value="1"/>
</dbReference>
<dbReference type="InterPro" id="IPR036412">
    <property type="entry name" value="HAD-like_sf"/>
</dbReference>
<dbReference type="PROSITE" id="PS51257">
    <property type="entry name" value="PROKAR_LIPOPROTEIN"/>
    <property type="match status" value="1"/>
</dbReference>
<evidence type="ECO:0000313" key="5">
    <source>
        <dbReference type="Proteomes" id="UP000242515"/>
    </source>
</evidence>
<dbReference type="SUPFAM" id="SSF56784">
    <property type="entry name" value="HAD-like"/>
    <property type="match status" value="1"/>
</dbReference>
<protein>
    <submittedName>
        <fullName evidence="4">5'-nucleotidase, lipoprotein e(P4) family</fullName>
    </submittedName>
</protein>
<feature type="chain" id="PRO_5017331582" evidence="3">
    <location>
        <begin position="20"/>
        <end position="269"/>
    </location>
</feature>
<dbReference type="Proteomes" id="UP000242515">
    <property type="component" value="Unassembled WGS sequence"/>
</dbReference>
<proteinExistence type="predicted"/>
<sequence>MTNAMKFMFCVTLISAVSACTSQDKQADQRLADQSTMAVNWMQQSGEYQAIALQTFKFATSAFQQAASKGVHSPAVIVDLDETMIDNSAYQAWAAQQQVPFTDATWSQWTHAKQALAIPGAVDFARYIDSHGGTIFYVSNRAEQDRQVTADNLRTLGFPSVSAETLLLNTSSSNKQARFDSIGARGYQVVVYVGDNLNDFGQATWHKDNVQRREFVAQHREKFGTEFFLLPNPSYGDWESGLSQNYTKMSPSAKLQVREQALRVWRKMP</sequence>
<dbReference type="STRING" id="988801.SAMN05216522_101376"/>
<dbReference type="EMBL" id="FOGC01000001">
    <property type="protein sequence ID" value="SEQ15836.1"/>
    <property type="molecule type" value="Genomic_DNA"/>
</dbReference>
<accession>A0A1H9DQN3</accession>
<dbReference type="AlphaFoldDB" id="A0A1H9DQN3"/>
<dbReference type="SFLD" id="SFLDS00003">
    <property type="entry name" value="Haloacid_Dehalogenase"/>
    <property type="match status" value="1"/>
</dbReference>
<dbReference type="PANTHER" id="PTHR31284:SF10">
    <property type="entry name" value="ACID PHOSPHATASE-LIKE PROTEIN"/>
    <property type="match status" value="1"/>
</dbReference>
<dbReference type="PANTHER" id="PTHR31284">
    <property type="entry name" value="ACID PHOSPHATASE-LIKE PROTEIN"/>
    <property type="match status" value="1"/>
</dbReference>
<dbReference type="InterPro" id="IPR005519">
    <property type="entry name" value="Acid_phosphat_B-like"/>
</dbReference>
<dbReference type="RefSeq" id="WP_092671870.1">
    <property type="nucleotide sequence ID" value="NZ_FOGC01000001.1"/>
</dbReference>
<reference evidence="5" key="1">
    <citation type="submission" date="2016-10" db="EMBL/GenBank/DDBJ databases">
        <authorList>
            <person name="Varghese N."/>
            <person name="Submissions S."/>
        </authorList>
    </citation>
    <scope>NUCLEOTIDE SEQUENCE [LARGE SCALE GENOMIC DNA]</scope>
    <source>
        <strain evidence="5">8N4</strain>
    </source>
</reference>
<dbReference type="SFLD" id="SFLDG01125">
    <property type="entry name" value="C1.1:_Acid_Phosphatase_Like"/>
    <property type="match status" value="1"/>
</dbReference>
<keyword evidence="1" id="KW-0479">Metal-binding</keyword>
<dbReference type="GO" id="GO:0046872">
    <property type="term" value="F:metal ion binding"/>
    <property type="evidence" value="ECO:0007669"/>
    <property type="project" value="UniProtKB-KW"/>
</dbReference>
<keyword evidence="5" id="KW-1185">Reference proteome</keyword>
<dbReference type="OrthoDB" id="395856at2"/>
<evidence type="ECO:0000313" key="4">
    <source>
        <dbReference type="EMBL" id="SEQ15836.1"/>
    </source>
</evidence>
<dbReference type="PIRSF" id="PIRSF019271">
    <property type="entry name" value="Acid_Ptase_C"/>
    <property type="match status" value="1"/>
</dbReference>
<feature type="signal peptide" evidence="3">
    <location>
        <begin position="1"/>
        <end position="19"/>
    </location>
</feature>
<evidence type="ECO:0000256" key="2">
    <source>
        <dbReference type="ARBA" id="ARBA00022729"/>
    </source>
</evidence>
<dbReference type="CDD" id="cd07534">
    <property type="entry name" value="HAD_CAP"/>
    <property type="match status" value="1"/>
</dbReference>
<dbReference type="InterPro" id="IPR023214">
    <property type="entry name" value="HAD_sf"/>
</dbReference>
<dbReference type="GO" id="GO:0009279">
    <property type="term" value="C:cell outer membrane"/>
    <property type="evidence" value="ECO:0007669"/>
    <property type="project" value="InterPro"/>
</dbReference>
<keyword evidence="2 3" id="KW-0732">Signal</keyword>
<evidence type="ECO:0000256" key="3">
    <source>
        <dbReference type="SAM" id="SignalP"/>
    </source>
</evidence>